<dbReference type="InterPro" id="IPR023159">
    <property type="entry name" value="SO1590-like_sf"/>
</dbReference>
<dbReference type="OrthoDB" id="882224at2"/>
<dbReference type="Gene3D" id="2.40.350.10">
    <property type="entry name" value="SO1590-like"/>
    <property type="match status" value="1"/>
</dbReference>
<dbReference type="RefSeq" id="WP_123200481.1">
    <property type="nucleotide sequence ID" value="NZ_RJMB01000005.1"/>
</dbReference>
<comment type="caution">
    <text evidence="1">The sequence shown here is derived from an EMBL/GenBank/DDBJ whole genome shotgun (WGS) entry which is preliminary data.</text>
</comment>
<protein>
    <submittedName>
        <fullName evidence="1">DUF3224 domain-containing protein</fullName>
    </submittedName>
</protein>
<dbReference type="InterPro" id="IPR021607">
    <property type="entry name" value="DUF3224"/>
</dbReference>
<name>A0A3N0ECY0_9ACTN</name>
<gene>
    <name evidence="1" type="ORF">EFW17_06945</name>
</gene>
<sequence>MSYEHKATGMFDVTSWSEQLVTDIDGTGTTAGDAYYPDRGITRAEVSYAYTGDIRGTGTVVYLIGYASEPGPVLALERFEGTIAGHEGTCVFSHVGTQDRTSVSVRLEVVPGMGTGALETLRGEAEVAIKGHSEEGYPITLSFDID</sequence>
<dbReference type="SUPFAM" id="SSF159238">
    <property type="entry name" value="SO1590-like"/>
    <property type="match status" value="1"/>
</dbReference>
<organism evidence="1 2">
    <name type="scientific">Halostreptopolyspora alba</name>
    <dbReference type="NCBI Taxonomy" id="2487137"/>
    <lineage>
        <taxon>Bacteria</taxon>
        <taxon>Bacillati</taxon>
        <taxon>Actinomycetota</taxon>
        <taxon>Actinomycetes</taxon>
        <taxon>Streptosporangiales</taxon>
        <taxon>Nocardiopsidaceae</taxon>
        <taxon>Halostreptopolyspora</taxon>
    </lineage>
</organism>
<evidence type="ECO:0000313" key="2">
    <source>
        <dbReference type="Proteomes" id="UP000269198"/>
    </source>
</evidence>
<dbReference type="Pfam" id="PF11528">
    <property type="entry name" value="DUF3224"/>
    <property type="match status" value="1"/>
</dbReference>
<dbReference type="EMBL" id="RJMB01000005">
    <property type="protein sequence ID" value="RNL85702.1"/>
    <property type="molecule type" value="Genomic_DNA"/>
</dbReference>
<proteinExistence type="predicted"/>
<evidence type="ECO:0000313" key="1">
    <source>
        <dbReference type="EMBL" id="RNL85702.1"/>
    </source>
</evidence>
<dbReference type="Proteomes" id="UP000269198">
    <property type="component" value="Unassembled WGS sequence"/>
</dbReference>
<reference evidence="1 2" key="1">
    <citation type="submission" date="2018-11" db="EMBL/GenBank/DDBJ databases">
        <title>The genome draft of YIM 96095.</title>
        <authorList>
            <person name="Tang S.-K."/>
            <person name="Chunyu W.-X."/>
            <person name="Feng Y.-Z."/>
        </authorList>
    </citation>
    <scope>NUCLEOTIDE SEQUENCE [LARGE SCALE GENOMIC DNA]</scope>
    <source>
        <strain evidence="1 2">YIM 96095</strain>
    </source>
</reference>
<dbReference type="AlphaFoldDB" id="A0A3N0ECY0"/>
<keyword evidence="2" id="KW-1185">Reference proteome</keyword>
<accession>A0A3N0ECY0</accession>